<feature type="transmembrane region" description="Helical" evidence="2">
    <location>
        <begin position="45"/>
        <end position="65"/>
    </location>
</feature>
<reference evidence="3" key="1">
    <citation type="submission" date="2020-05" db="UniProtKB">
        <authorList>
            <consortium name="EnsemblMetazoa"/>
        </authorList>
    </citation>
    <scope>IDENTIFICATION</scope>
    <source>
        <strain evidence="3">MAF</strain>
    </source>
</reference>
<keyword evidence="2" id="KW-1133">Transmembrane helix</keyword>
<evidence type="ECO:0000256" key="1">
    <source>
        <dbReference type="SAM" id="MobiDB-lite"/>
    </source>
</evidence>
<name>A0A182VN47_ANOME</name>
<protein>
    <submittedName>
        <fullName evidence="3">Uncharacterized protein</fullName>
    </submittedName>
</protein>
<feature type="region of interest" description="Disordered" evidence="1">
    <location>
        <begin position="373"/>
        <end position="396"/>
    </location>
</feature>
<feature type="transmembrane region" description="Helical" evidence="2">
    <location>
        <begin position="109"/>
        <end position="129"/>
    </location>
</feature>
<dbReference type="EnsemblMetazoa" id="AMEM017798-RA">
    <property type="protein sequence ID" value="AMEM017798-PA"/>
    <property type="gene ID" value="AMEM017798"/>
</dbReference>
<keyword evidence="2" id="KW-0812">Transmembrane</keyword>
<sequence>MNGSAAVLGQMVGGADPGTVLAGEGNTEWQTLHCSKDALTDLFGWFLQGILATLAFTCLIAKRFCEPQYNRRSWETWWYDTSKQGIGALVIHMANVYLAPLFQGDPCTWYIINFLLDSTIGLFIIYIGIKTCQYLARKKKWDAINFGEYGAPKSWFYQTCIYVCLMVVVKLITTLIIQFDVWDNVKNFVLSPFRDPRIELAVVMLVIPFFVNILIFWVTDNFLMRHTRKKRNTAAGSSHHAHGREHSLLQKVKYKMIHKTKPNDSESDTLLSGDEEILSFSTPNGGGGGGGGLGQSVTSNRSFSGRHYHHTQHAPFLHQHHAYLQTSTMADGTSVVPAASSSMGGSSSGSSSGGGSSSLLTPLDMDTAIVLTSTRTSPGPTNRQSTVQQRTSVINI</sequence>
<evidence type="ECO:0000256" key="2">
    <source>
        <dbReference type="SAM" id="Phobius"/>
    </source>
</evidence>
<feature type="compositionally biased region" description="Low complexity" evidence="1">
    <location>
        <begin position="340"/>
        <end position="350"/>
    </location>
</feature>
<feature type="transmembrane region" description="Helical" evidence="2">
    <location>
        <begin position="198"/>
        <end position="219"/>
    </location>
</feature>
<dbReference type="PANTHER" id="PTHR31735:SF1">
    <property type="entry name" value="VACUOLAR MEMBRANE PROTEIN YPL162C"/>
    <property type="match status" value="1"/>
</dbReference>
<keyword evidence="4" id="KW-1185">Reference proteome</keyword>
<dbReference type="Proteomes" id="UP000075903">
    <property type="component" value="Unassembled WGS sequence"/>
</dbReference>
<dbReference type="Pfam" id="PF12400">
    <property type="entry name" value="STIMATE"/>
    <property type="match status" value="1"/>
</dbReference>
<dbReference type="STRING" id="30066.A0A182VN47"/>
<dbReference type="InterPro" id="IPR022127">
    <property type="entry name" value="STIMATE/YPL162C"/>
</dbReference>
<dbReference type="GeneID" id="121595370"/>
<dbReference type="KEGG" id="amer:121595370"/>
<evidence type="ECO:0000313" key="4">
    <source>
        <dbReference type="Proteomes" id="UP000075903"/>
    </source>
</evidence>
<feature type="transmembrane region" description="Helical" evidence="2">
    <location>
        <begin position="86"/>
        <end position="103"/>
    </location>
</feature>
<dbReference type="VEuPathDB" id="VectorBase:AMEM017798"/>
<feature type="region of interest" description="Disordered" evidence="1">
    <location>
        <begin position="278"/>
        <end position="306"/>
    </location>
</feature>
<dbReference type="VEuPathDB" id="VectorBase:AMEM21_012297"/>
<evidence type="ECO:0000313" key="3">
    <source>
        <dbReference type="EnsemblMetazoa" id="AMEM017798-PA"/>
    </source>
</evidence>
<keyword evidence="2" id="KW-0472">Membrane</keyword>
<feature type="region of interest" description="Disordered" evidence="1">
    <location>
        <begin position="335"/>
        <end position="361"/>
    </location>
</feature>
<dbReference type="GO" id="GO:0016020">
    <property type="term" value="C:membrane"/>
    <property type="evidence" value="ECO:0007669"/>
    <property type="project" value="TreeGrafter"/>
</dbReference>
<dbReference type="PANTHER" id="PTHR31735">
    <property type="entry name" value="VACUOLAR MEMBRANE PROTEIN YPL162C"/>
    <property type="match status" value="1"/>
</dbReference>
<feature type="compositionally biased region" description="Gly residues" evidence="1">
    <location>
        <begin position="284"/>
        <end position="294"/>
    </location>
</feature>
<dbReference type="AlphaFoldDB" id="A0A182VN47"/>
<dbReference type="RefSeq" id="XP_041775220.1">
    <property type="nucleotide sequence ID" value="XM_041919286.1"/>
</dbReference>
<organism evidence="3 4">
    <name type="scientific">Anopheles merus</name>
    <name type="common">Mosquito</name>
    <dbReference type="NCBI Taxonomy" id="30066"/>
    <lineage>
        <taxon>Eukaryota</taxon>
        <taxon>Metazoa</taxon>
        <taxon>Ecdysozoa</taxon>
        <taxon>Arthropoda</taxon>
        <taxon>Hexapoda</taxon>
        <taxon>Insecta</taxon>
        <taxon>Pterygota</taxon>
        <taxon>Neoptera</taxon>
        <taxon>Endopterygota</taxon>
        <taxon>Diptera</taxon>
        <taxon>Nematocera</taxon>
        <taxon>Culicoidea</taxon>
        <taxon>Culicidae</taxon>
        <taxon>Anophelinae</taxon>
        <taxon>Anopheles</taxon>
    </lineage>
</organism>
<proteinExistence type="predicted"/>
<accession>A0A182VN47</accession>
<feature type="transmembrane region" description="Helical" evidence="2">
    <location>
        <begin position="155"/>
        <end position="178"/>
    </location>
</feature>